<dbReference type="PANTHER" id="PTHR23226">
    <property type="entry name" value="ZINC FINGER AND SCAN DOMAIN-CONTAINING"/>
    <property type="match status" value="1"/>
</dbReference>
<feature type="non-terminal residue" evidence="14">
    <location>
        <position position="1"/>
    </location>
</feature>
<dbReference type="GO" id="GO:0000981">
    <property type="term" value="F:DNA-binding transcription factor activity, RNA polymerase II-specific"/>
    <property type="evidence" value="ECO:0007669"/>
    <property type="project" value="TreeGrafter"/>
</dbReference>
<keyword evidence="6" id="KW-0862">Zinc</keyword>
<dbReference type="InterPro" id="IPR001909">
    <property type="entry name" value="KRAB"/>
</dbReference>
<keyword evidence="5 11" id="KW-0863">Zinc-finger</keyword>
<dbReference type="PANTHER" id="PTHR23226:SF346">
    <property type="entry name" value="RB-ASSOCIATED KRAB ZINC FINGER PROTEIN"/>
    <property type="match status" value="1"/>
</dbReference>
<dbReference type="InterPro" id="IPR013087">
    <property type="entry name" value="Znf_C2H2_type"/>
</dbReference>
<evidence type="ECO:0000256" key="10">
    <source>
        <dbReference type="ARBA" id="ARBA00023242"/>
    </source>
</evidence>
<comment type="caution">
    <text evidence="14">The sequence shown here is derived from an EMBL/GenBank/DDBJ whole genome shotgun (WGS) entry which is preliminary data.</text>
</comment>
<dbReference type="GO" id="GO:0000978">
    <property type="term" value="F:RNA polymerase II cis-regulatory region sequence-specific DNA binding"/>
    <property type="evidence" value="ECO:0007669"/>
    <property type="project" value="TreeGrafter"/>
</dbReference>
<dbReference type="SMART" id="SM00349">
    <property type="entry name" value="KRAB"/>
    <property type="match status" value="1"/>
</dbReference>
<dbReference type="EMBL" id="JBBHLL010000205">
    <property type="protein sequence ID" value="KAK7810092.1"/>
    <property type="molecule type" value="Genomic_DNA"/>
</dbReference>
<dbReference type="SUPFAM" id="SSF109640">
    <property type="entry name" value="KRAB domain (Kruppel-associated box)"/>
    <property type="match status" value="1"/>
</dbReference>
<evidence type="ECO:0000256" key="8">
    <source>
        <dbReference type="ARBA" id="ARBA00023125"/>
    </source>
</evidence>
<dbReference type="Proteomes" id="UP001488838">
    <property type="component" value="Unassembled WGS sequence"/>
</dbReference>
<dbReference type="AlphaFoldDB" id="A0AAW0I6V9"/>
<evidence type="ECO:0000256" key="3">
    <source>
        <dbReference type="ARBA" id="ARBA00022723"/>
    </source>
</evidence>
<keyword evidence="8" id="KW-0238">DNA-binding</keyword>
<reference evidence="14 15" key="1">
    <citation type="journal article" date="2023" name="bioRxiv">
        <title>Conserved and derived expression patterns and positive selection on dental genes reveal complex evolutionary context of ever-growing rodent molars.</title>
        <authorList>
            <person name="Calamari Z.T."/>
            <person name="Song A."/>
            <person name="Cohen E."/>
            <person name="Akter M."/>
            <person name="Roy R.D."/>
            <person name="Hallikas O."/>
            <person name="Christensen M.M."/>
            <person name="Li P."/>
            <person name="Marangoni P."/>
            <person name="Jernvall J."/>
            <person name="Klein O.D."/>
        </authorList>
    </citation>
    <scope>NUCLEOTIDE SEQUENCE [LARGE SCALE GENOMIC DNA]</scope>
    <source>
        <strain evidence="14">V071</strain>
    </source>
</reference>
<dbReference type="PROSITE" id="PS00028">
    <property type="entry name" value="ZINC_FINGER_C2H2_1"/>
    <property type="match status" value="6"/>
</dbReference>
<dbReference type="GO" id="GO:0005634">
    <property type="term" value="C:nucleus"/>
    <property type="evidence" value="ECO:0007669"/>
    <property type="project" value="UniProtKB-SubCell"/>
</dbReference>
<evidence type="ECO:0000259" key="12">
    <source>
        <dbReference type="PROSITE" id="PS50157"/>
    </source>
</evidence>
<dbReference type="PROSITE" id="PS50805">
    <property type="entry name" value="KRAB"/>
    <property type="match status" value="1"/>
</dbReference>
<organism evidence="14 15">
    <name type="scientific">Myodes glareolus</name>
    <name type="common">Bank vole</name>
    <name type="synonym">Clethrionomys glareolus</name>
    <dbReference type="NCBI Taxonomy" id="447135"/>
    <lineage>
        <taxon>Eukaryota</taxon>
        <taxon>Metazoa</taxon>
        <taxon>Chordata</taxon>
        <taxon>Craniata</taxon>
        <taxon>Vertebrata</taxon>
        <taxon>Euteleostomi</taxon>
        <taxon>Mammalia</taxon>
        <taxon>Eutheria</taxon>
        <taxon>Euarchontoglires</taxon>
        <taxon>Glires</taxon>
        <taxon>Rodentia</taxon>
        <taxon>Myomorpha</taxon>
        <taxon>Muroidea</taxon>
        <taxon>Cricetidae</taxon>
        <taxon>Arvicolinae</taxon>
        <taxon>Myodes</taxon>
    </lineage>
</organism>
<feature type="domain" description="C2H2-type" evidence="12">
    <location>
        <begin position="189"/>
        <end position="217"/>
    </location>
</feature>
<dbReference type="FunFam" id="3.30.160.60:FF:002063">
    <property type="entry name" value="RB associated KRAB zinc finger"/>
    <property type="match status" value="1"/>
</dbReference>
<evidence type="ECO:0000256" key="7">
    <source>
        <dbReference type="ARBA" id="ARBA00023015"/>
    </source>
</evidence>
<dbReference type="FunFam" id="3.30.160.60:FF:000053">
    <property type="entry name" value="zinc finger protein 182 isoform X1"/>
    <property type="match status" value="1"/>
</dbReference>
<comment type="similarity">
    <text evidence="2">Belongs to the krueppel C2H2-type zinc-finger protein family.</text>
</comment>
<feature type="domain" description="C2H2-type" evidence="12">
    <location>
        <begin position="275"/>
        <end position="302"/>
    </location>
</feature>
<dbReference type="GO" id="GO:0008270">
    <property type="term" value="F:zinc ion binding"/>
    <property type="evidence" value="ECO:0007669"/>
    <property type="project" value="UniProtKB-KW"/>
</dbReference>
<comment type="subcellular location">
    <subcellularLocation>
        <location evidence="1">Nucleus</location>
    </subcellularLocation>
</comment>
<proteinExistence type="inferred from homology"/>
<dbReference type="Pfam" id="PF00096">
    <property type="entry name" value="zf-C2H2"/>
    <property type="match status" value="6"/>
</dbReference>
<dbReference type="FunFam" id="3.30.160.60:FF:004135">
    <property type="match status" value="1"/>
</dbReference>
<evidence type="ECO:0000313" key="15">
    <source>
        <dbReference type="Proteomes" id="UP001488838"/>
    </source>
</evidence>
<dbReference type="Pfam" id="PF01352">
    <property type="entry name" value="KRAB"/>
    <property type="match status" value="1"/>
</dbReference>
<accession>A0AAW0I6V9</accession>
<keyword evidence="7" id="KW-0805">Transcription regulation</keyword>
<evidence type="ECO:0000256" key="4">
    <source>
        <dbReference type="ARBA" id="ARBA00022737"/>
    </source>
</evidence>
<evidence type="ECO:0000256" key="11">
    <source>
        <dbReference type="PROSITE-ProRule" id="PRU00042"/>
    </source>
</evidence>
<keyword evidence="9" id="KW-0804">Transcription</keyword>
<dbReference type="Gene3D" id="3.30.160.60">
    <property type="entry name" value="Classic Zinc Finger"/>
    <property type="match status" value="7"/>
</dbReference>
<evidence type="ECO:0000256" key="1">
    <source>
        <dbReference type="ARBA" id="ARBA00004123"/>
    </source>
</evidence>
<dbReference type="InterPro" id="IPR036051">
    <property type="entry name" value="KRAB_dom_sf"/>
</dbReference>
<evidence type="ECO:0000259" key="13">
    <source>
        <dbReference type="PROSITE" id="PS50805"/>
    </source>
</evidence>
<name>A0AAW0I6V9_MYOGA</name>
<dbReference type="SUPFAM" id="SSF57667">
    <property type="entry name" value="beta-beta-alpha zinc fingers"/>
    <property type="match status" value="4"/>
</dbReference>
<dbReference type="SMART" id="SM00355">
    <property type="entry name" value="ZnF_C2H2"/>
    <property type="match status" value="7"/>
</dbReference>
<dbReference type="FunFam" id="3.30.160.60:FF:000139">
    <property type="entry name" value="zinc finger protein 1 homolog"/>
    <property type="match status" value="1"/>
</dbReference>
<dbReference type="FunFam" id="3.30.160.60:FF:000062">
    <property type="entry name" value="RB-associated KRAB zinc finger protein-like"/>
    <property type="match status" value="1"/>
</dbReference>
<keyword evidence="3" id="KW-0479">Metal-binding</keyword>
<feature type="domain" description="C2H2-type" evidence="12">
    <location>
        <begin position="247"/>
        <end position="274"/>
    </location>
</feature>
<feature type="domain" description="C2H2-type" evidence="12">
    <location>
        <begin position="331"/>
        <end position="358"/>
    </location>
</feature>
<feature type="domain" description="C2H2-type" evidence="12">
    <location>
        <begin position="303"/>
        <end position="330"/>
    </location>
</feature>
<sequence length="523" mass="60134">PLSSSKFSILGSVIRRFGLGEPARAPGDRGNSQDAPRRAMGLVSFEDVAVNFTRQEWQELNAAQRALYRDVMLETYSTLVFLKLCVAKPKLIFNLERGCGPWGRAEAAVRSHPDVDKVSALIDTSKENPEIHLGQLEITDQDMIKGKLKTQQEVYKGPKSRHGRAPVKTLPQKLKKNKTSTSHRDGKLYECKDCGKTFCNNSTLIKHHRRTHNVEKRFDCTICGKTYHWKSDLTAHEKTHNKLERTYECKECGKAFFRKSHLNVHERTHTGERPHKCTECTRAFYYKSDLTRHKKTHLGEKPFKCKECMKAFSRKSKLAIHQQTHTGEKPYECTDCRKTFSHKSQLTAHRIAHSAENFYECKECNKSFHWKCQLTAHQKRHAGRGFLQEEQRTLHGEEQDTVFTDALHSITDLDGAAKYCSWDMNLKCRGDVMDVQTFEKSAKLIVFLNIVAFVTSGRKAIRSSDQQTFKHQNKQVAPKHLKTKIELLVLLRREPDMRSNLSTFSQPGLTRNWGPKALYGVHH</sequence>
<dbReference type="FunFam" id="3.30.160.60:FF:001465">
    <property type="entry name" value="Zinc finger protein 560"/>
    <property type="match status" value="1"/>
</dbReference>
<keyword evidence="4" id="KW-0677">Repeat</keyword>
<dbReference type="CDD" id="cd07765">
    <property type="entry name" value="KRAB_A-box"/>
    <property type="match status" value="1"/>
</dbReference>
<evidence type="ECO:0000256" key="6">
    <source>
        <dbReference type="ARBA" id="ARBA00022833"/>
    </source>
</evidence>
<keyword evidence="15" id="KW-1185">Reference proteome</keyword>
<feature type="domain" description="C2H2-type" evidence="12">
    <location>
        <begin position="218"/>
        <end position="245"/>
    </location>
</feature>
<dbReference type="PROSITE" id="PS50157">
    <property type="entry name" value="ZINC_FINGER_C2H2_2"/>
    <property type="match status" value="7"/>
</dbReference>
<protein>
    <submittedName>
        <fullName evidence="14">Uncharacterized protein</fullName>
    </submittedName>
</protein>
<evidence type="ECO:0000256" key="5">
    <source>
        <dbReference type="ARBA" id="ARBA00022771"/>
    </source>
</evidence>
<evidence type="ECO:0000256" key="2">
    <source>
        <dbReference type="ARBA" id="ARBA00006991"/>
    </source>
</evidence>
<keyword evidence="10" id="KW-0539">Nucleus</keyword>
<gene>
    <name evidence="14" type="ORF">U0070_008279</name>
</gene>
<dbReference type="Gene3D" id="6.10.140.140">
    <property type="match status" value="1"/>
</dbReference>
<dbReference type="FunFam" id="3.30.160.60:FF:000295">
    <property type="entry name" value="zinc finger protein 19"/>
    <property type="match status" value="1"/>
</dbReference>
<feature type="domain" description="KRAB" evidence="13">
    <location>
        <begin position="43"/>
        <end position="114"/>
    </location>
</feature>
<feature type="domain" description="C2H2-type" evidence="12">
    <location>
        <begin position="359"/>
        <end position="386"/>
    </location>
</feature>
<evidence type="ECO:0000256" key="9">
    <source>
        <dbReference type="ARBA" id="ARBA00023163"/>
    </source>
</evidence>
<dbReference type="InterPro" id="IPR036236">
    <property type="entry name" value="Znf_C2H2_sf"/>
</dbReference>
<evidence type="ECO:0000313" key="14">
    <source>
        <dbReference type="EMBL" id="KAK7810092.1"/>
    </source>
</evidence>
<dbReference type="GO" id="GO:0000122">
    <property type="term" value="P:negative regulation of transcription by RNA polymerase II"/>
    <property type="evidence" value="ECO:0007669"/>
    <property type="project" value="UniProtKB-ARBA"/>
</dbReference>